<dbReference type="Gene3D" id="3.40.1280.30">
    <property type="match status" value="1"/>
</dbReference>
<dbReference type="Proteomes" id="UP001215151">
    <property type="component" value="Unassembled WGS sequence"/>
</dbReference>
<dbReference type="GO" id="GO:0000049">
    <property type="term" value="F:tRNA binding"/>
    <property type="evidence" value="ECO:0007669"/>
    <property type="project" value="TreeGrafter"/>
</dbReference>
<dbReference type="EC" id="2.1.1.221" evidence="1"/>
<evidence type="ECO:0000256" key="7">
    <source>
        <dbReference type="ARBA" id="ARBA00032166"/>
    </source>
</evidence>
<evidence type="ECO:0000256" key="9">
    <source>
        <dbReference type="SAM" id="MobiDB-lite"/>
    </source>
</evidence>
<keyword evidence="5" id="KW-0949">S-adenosyl-L-methionine</keyword>
<sequence>MSEATAPETIPSALSAEVKTPASQLEPASAGSPAASTSNTETPSQPLSKKAQKKLAKAAYIAERKKERRAAEKERRKEKRRLLAEKRAAGELDPEEEAELRERERKRQKLEKGPRTPFNARVVVDLGFDEMMTENEVKSLTSQLAYTYSANRKAEHPFSSLLFTSLNGRTLTRMDATNNAAYKRWVGAEWWTEGYERLWQGKGGDDKLSEEVESRPPPREGEGDTATLEGVDTSQSQTKRSKAREPSRASQDSVVYLTADADDELMELKEGETYIIGGIVDHNRYKNLCLNKSKEHQIRSARLPIGTYLAEMRTRKVLTVNQTFEILLKWVETRDWEQALYSVIPKRKFNSNGRRRGGAGSSKGAESTDEDERSDNEGEDVDAAEKGAGENEEVTVIDVAALEDSTASPPSRELPGGQPASMEVDKVAGQ</sequence>
<feature type="compositionally biased region" description="Low complexity" evidence="9">
    <location>
        <begin position="27"/>
        <end position="49"/>
    </location>
</feature>
<name>A0AAD7X798_9APHY</name>
<evidence type="ECO:0000259" key="10">
    <source>
        <dbReference type="PROSITE" id="PS51675"/>
    </source>
</evidence>
<dbReference type="EMBL" id="JAPEVG010000661">
    <property type="protein sequence ID" value="KAJ8456570.1"/>
    <property type="molecule type" value="Genomic_DNA"/>
</dbReference>
<dbReference type="InterPro" id="IPR038459">
    <property type="entry name" value="MT_TRM10-typ_sf"/>
</dbReference>
<feature type="compositionally biased region" description="Basic and acidic residues" evidence="9">
    <location>
        <begin position="62"/>
        <end position="90"/>
    </location>
</feature>
<dbReference type="InterPro" id="IPR028564">
    <property type="entry name" value="MT_TRM10-typ"/>
</dbReference>
<keyword evidence="12" id="KW-1185">Reference proteome</keyword>
<evidence type="ECO:0000256" key="4">
    <source>
        <dbReference type="ARBA" id="ARBA00022679"/>
    </source>
</evidence>
<feature type="compositionally biased region" description="Basic and acidic residues" evidence="9">
    <location>
        <begin position="203"/>
        <end position="222"/>
    </location>
</feature>
<feature type="region of interest" description="Disordered" evidence="9">
    <location>
        <begin position="1"/>
        <end position="113"/>
    </location>
</feature>
<proteinExistence type="predicted"/>
<evidence type="ECO:0000313" key="12">
    <source>
        <dbReference type="Proteomes" id="UP001215151"/>
    </source>
</evidence>
<dbReference type="InterPro" id="IPR007356">
    <property type="entry name" value="tRNA_m1G_MeTrfase_euk"/>
</dbReference>
<feature type="region of interest" description="Disordered" evidence="9">
    <location>
        <begin position="351"/>
        <end position="430"/>
    </location>
</feature>
<evidence type="ECO:0000256" key="5">
    <source>
        <dbReference type="ARBA" id="ARBA00022691"/>
    </source>
</evidence>
<evidence type="ECO:0000256" key="6">
    <source>
        <dbReference type="ARBA" id="ARBA00031792"/>
    </source>
</evidence>
<reference evidence="11" key="1">
    <citation type="submission" date="2022-11" db="EMBL/GenBank/DDBJ databases">
        <title>Genome Sequence of Cubamyces cubensis.</title>
        <authorList>
            <person name="Buettner E."/>
        </authorList>
    </citation>
    <scope>NUCLEOTIDE SEQUENCE</scope>
    <source>
        <strain evidence="11">MPL-01</strain>
    </source>
</reference>
<gene>
    <name evidence="11" type="ORF">ONZ51_g12044</name>
</gene>
<dbReference type="PANTHER" id="PTHR13563">
    <property type="entry name" value="TRNA (GUANINE-9-) METHYLTRANSFERASE"/>
    <property type="match status" value="1"/>
</dbReference>
<dbReference type="GO" id="GO:0002939">
    <property type="term" value="P:tRNA N1-guanine methylation"/>
    <property type="evidence" value="ECO:0007669"/>
    <property type="project" value="TreeGrafter"/>
</dbReference>
<dbReference type="PROSITE" id="PS51675">
    <property type="entry name" value="SAM_MT_TRM10"/>
    <property type="match status" value="1"/>
</dbReference>
<dbReference type="PANTHER" id="PTHR13563:SF13">
    <property type="entry name" value="TRNA METHYLTRANSFERASE 10 HOMOLOG A"/>
    <property type="match status" value="1"/>
</dbReference>
<dbReference type="GO" id="GO:0052905">
    <property type="term" value="F:tRNA (guanosine(9)-N1)-methyltransferase activity"/>
    <property type="evidence" value="ECO:0007669"/>
    <property type="project" value="UniProtKB-EC"/>
</dbReference>
<dbReference type="AlphaFoldDB" id="A0AAD7X798"/>
<evidence type="ECO:0000256" key="3">
    <source>
        <dbReference type="ARBA" id="ARBA00022603"/>
    </source>
</evidence>
<keyword evidence="3" id="KW-0489">Methyltransferase</keyword>
<organism evidence="11 12">
    <name type="scientific">Trametes cubensis</name>
    <dbReference type="NCBI Taxonomy" id="1111947"/>
    <lineage>
        <taxon>Eukaryota</taxon>
        <taxon>Fungi</taxon>
        <taxon>Dikarya</taxon>
        <taxon>Basidiomycota</taxon>
        <taxon>Agaricomycotina</taxon>
        <taxon>Agaricomycetes</taxon>
        <taxon>Polyporales</taxon>
        <taxon>Polyporaceae</taxon>
        <taxon>Trametes</taxon>
    </lineage>
</organism>
<dbReference type="CDD" id="cd18089">
    <property type="entry name" value="SPOUT_Trm10-like"/>
    <property type="match status" value="1"/>
</dbReference>
<dbReference type="GO" id="GO:0005634">
    <property type="term" value="C:nucleus"/>
    <property type="evidence" value="ECO:0007669"/>
    <property type="project" value="TreeGrafter"/>
</dbReference>
<feature type="region of interest" description="Disordered" evidence="9">
    <location>
        <begin position="202"/>
        <end position="252"/>
    </location>
</feature>
<evidence type="ECO:0000256" key="8">
    <source>
        <dbReference type="ARBA" id="ARBA00048434"/>
    </source>
</evidence>
<protein>
    <recommendedName>
        <fullName evidence="2">tRNA (guanine(9)-N1)-methyltransferase</fullName>
        <ecNumber evidence="1">2.1.1.221</ecNumber>
    </recommendedName>
    <alternativeName>
        <fullName evidence="7">tRNA methyltransferase 10</fullName>
    </alternativeName>
    <alternativeName>
        <fullName evidence="6">tRNA(m1G9)-methyltransferase</fullName>
    </alternativeName>
</protein>
<comment type="caution">
    <text evidence="11">The sequence shown here is derived from an EMBL/GenBank/DDBJ whole genome shotgun (WGS) entry which is preliminary data.</text>
</comment>
<feature type="domain" description="SAM-dependent MTase TRM10-type" evidence="10">
    <location>
        <begin position="102"/>
        <end position="351"/>
    </location>
</feature>
<feature type="compositionally biased region" description="Basic and acidic residues" evidence="9">
    <location>
        <begin position="100"/>
        <end position="113"/>
    </location>
</feature>
<comment type="catalytic activity">
    <reaction evidence="8">
        <text>guanosine(9) in tRNA + S-adenosyl-L-methionine = N(1)-methylguanosine(9) in tRNA + S-adenosyl-L-homocysteine + H(+)</text>
        <dbReference type="Rhea" id="RHEA:43156"/>
        <dbReference type="Rhea" id="RHEA-COMP:10367"/>
        <dbReference type="Rhea" id="RHEA-COMP:10368"/>
        <dbReference type="ChEBI" id="CHEBI:15378"/>
        <dbReference type="ChEBI" id="CHEBI:57856"/>
        <dbReference type="ChEBI" id="CHEBI:59789"/>
        <dbReference type="ChEBI" id="CHEBI:73542"/>
        <dbReference type="ChEBI" id="CHEBI:74269"/>
        <dbReference type="EC" id="2.1.1.221"/>
    </reaction>
</comment>
<evidence type="ECO:0000313" key="11">
    <source>
        <dbReference type="EMBL" id="KAJ8456570.1"/>
    </source>
</evidence>
<evidence type="ECO:0000256" key="2">
    <source>
        <dbReference type="ARBA" id="ARBA00020451"/>
    </source>
</evidence>
<feature type="compositionally biased region" description="Acidic residues" evidence="9">
    <location>
        <begin position="367"/>
        <end position="382"/>
    </location>
</feature>
<evidence type="ECO:0000256" key="1">
    <source>
        <dbReference type="ARBA" id="ARBA00012797"/>
    </source>
</evidence>
<keyword evidence="4" id="KW-0808">Transferase</keyword>
<accession>A0AAD7X798</accession>